<feature type="transmembrane region" description="Helical" evidence="1">
    <location>
        <begin position="41"/>
        <end position="62"/>
    </location>
</feature>
<dbReference type="PANTHER" id="PTHR13061">
    <property type="entry name" value="DYNACTIN SUBUNIT P25"/>
    <property type="match status" value="1"/>
</dbReference>
<dbReference type="InterPro" id="IPR011004">
    <property type="entry name" value="Trimer_LpxA-like_sf"/>
</dbReference>
<evidence type="ECO:0000313" key="3">
    <source>
        <dbReference type="Proteomes" id="UP001596422"/>
    </source>
</evidence>
<dbReference type="EMBL" id="JBHSWE010000001">
    <property type="protein sequence ID" value="MFC6668966.1"/>
    <property type="molecule type" value="Genomic_DNA"/>
</dbReference>
<keyword evidence="1" id="KW-1133">Transmembrane helix</keyword>
<dbReference type="Gene3D" id="2.160.10.10">
    <property type="entry name" value="Hexapeptide repeat proteins"/>
    <property type="match status" value="1"/>
</dbReference>
<proteinExistence type="predicted"/>
<dbReference type="SUPFAM" id="SSF51161">
    <property type="entry name" value="Trimeric LpxA-like enzymes"/>
    <property type="match status" value="1"/>
</dbReference>
<keyword evidence="1" id="KW-0472">Membrane</keyword>
<sequence length="225" mass="24338">MRKITAAPVLTFVVLLSLVVALATGTDCLLLGWLPLGDFRGVIMALGWVLLVYLYAIAVYRVFLRYCPLREGEIAERSREEFGYQVYLLFYLLLFYPLTRNHLLPTPLMRLLYQALGARLGDNSYSAGVIMDPPLTELGANTLIGHDAVLFSHALEGRQLSHARIRIGDNVTVGAKAIVMSGVTIGDGAMVAAGAVVAKGTRIAPGEIWGGNPARLLKSPGTVVE</sequence>
<protein>
    <submittedName>
        <fullName evidence="2">Acyltransferase</fullName>
    </submittedName>
</protein>
<dbReference type="InterPro" id="IPR050484">
    <property type="entry name" value="Transf_Hexapept/Carb_Anhydrase"/>
</dbReference>
<keyword evidence="3" id="KW-1185">Reference proteome</keyword>
<feature type="transmembrane region" description="Helical" evidence="1">
    <location>
        <begin position="82"/>
        <end position="99"/>
    </location>
</feature>
<organism evidence="2 3">
    <name type="scientific">Marinobacterium aestuariivivens</name>
    <dbReference type="NCBI Taxonomy" id="1698799"/>
    <lineage>
        <taxon>Bacteria</taxon>
        <taxon>Pseudomonadati</taxon>
        <taxon>Pseudomonadota</taxon>
        <taxon>Gammaproteobacteria</taxon>
        <taxon>Oceanospirillales</taxon>
        <taxon>Oceanospirillaceae</taxon>
        <taxon>Marinobacterium</taxon>
    </lineage>
</organism>
<keyword evidence="2" id="KW-0808">Transferase</keyword>
<gene>
    <name evidence="2" type="ORF">ACFQDL_01725</name>
</gene>
<evidence type="ECO:0000313" key="2">
    <source>
        <dbReference type="EMBL" id="MFC6668966.1"/>
    </source>
</evidence>
<reference evidence="3" key="1">
    <citation type="journal article" date="2019" name="Int. J. Syst. Evol. Microbiol.">
        <title>The Global Catalogue of Microorganisms (GCM) 10K type strain sequencing project: providing services to taxonomists for standard genome sequencing and annotation.</title>
        <authorList>
            <consortium name="The Broad Institute Genomics Platform"/>
            <consortium name="The Broad Institute Genome Sequencing Center for Infectious Disease"/>
            <person name="Wu L."/>
            <person name="Ma J."/>
        </authorList>
    </citation>
    <scope>NUCLEOTIDE SEQUENCE [LARGE SCALE GENOMIC DNA]</scope>
    <source>
        <strain evidence="3">NBRC 111756</strain>
    </source>
</reference>
<dbReference type="PANTHER" id="PTHR13061:SF29">
    <property type="entry name" value="GAMMA CARBONIC ANHYDRASE-LIKE 1, MITOCHONDRIAL-RELATED"/>
    <property type="match status" value="1"/>
</dbReference>
<dbReference type="Proteomes" id="UP001596422">
    <property type="component" value="Unassembled WGS sequence"/>
</dbReference>
<keyword evidence="1" id="KW-0812">Transmembrane</keyword>
<dbReference type="InterPro" id="IPR001451">
    <property type="entry name" value="Hexapep"/>
</dbReference>
<evidence type="ECO:0000256" key="1">
    <source>
        <dbReference type="SAM" id="Phobius"/>
    </source>
</evidence>
<dbReference type="GO" id="GO:0016746">
    <property type="term" value="F:acyltransferase activity"/>
    <property type="evidence" value="ECO:0007669"/>
    <property type="project" value="UniProtKB-KW"/>
</dbReference>
<dbReference type="Pfam" id="PF00132">
    <property type="entry name" value="Hexapep"/>
    <property type="match status" value="1"/>
</dbReference>
<accession>A0ABW1ZV05</accession>
<keyword evidence="2" id="KW-0012">Acyltransferase</keyword>
<dbReference type="RefSeq" id="WP_379907516.1">
    <property type="nucleotide sequence ID" value="NZ_JBHSWE010000001.1"/>
</dbReference>
<name>A0ABW1ZV05_9GAMM</name>
<comment type="caution">
    <text evidence="2">The sequence shown here is derived from an EMBL/GenBank/DDBJ whole genome shotgun (WGS) entry which is preliminary data.</text>
</comment>